<reference evidence="11 12" key="1">
    <citation type="journal article" date="2017" name="BMC Genomics">
        <title>Whole-genome assembly of Babesia ovata and comparative genomics between closely related pathogens.</title>
        <authorList>
            <person name="Yamagishi J."/>
            <person name="Asada M."/>
            <person name="Hakimi H."/>
            <person name="Tanaka T.Q."/>
            <person name="Sugimoto C."/>
            <person name="Kawazu S."/>
        </authorList>
    </citation>
    <scope>NUCLEOTIDE SEQUENCE [LARGE SCALE GENOMIC DNA]</scope>
    <source>
        <strain evidence="11 12">Miyake</strain>
    </source>
</reference>
<keyword evidence="3 9" id="KW-0813">Transport</keyword>
<dbReference type="InterPro" id="IPR002379">
    <property type="entry name" value="ATPase_proteolipid_c-like_dom"/>
</dbReference>
<dbReference type="CDD" id="cd18176">
    <property type="entry name" value="ATP-synt_Vo_c_ATP6C_rpt2"/>
    <property type="match status" value="1"/>
</dbReference>
<evidence type="ECO:0000256" key="3">
    <source>
        <dbReference type="ARBA" id="ARBA00022448"/>
    </source>
</evidence>
<evidence type="ECO:0000256" key="2">
    <source>
        <dbReference type="ARBA" id="ARBA00007296"/>
    </source>
</evidence>
<feature type="transmembrane region" description="Helical" evidence="9">
    <location>
        <begin position="116"/>
        <end position="141"/>
    </location>
</feature>
<feature type="transmembrane region" description="Helical" evidence="9">
    <location>
        <begin position="36"/>
        <end position="59"/>
    </location>
</feature>
<evidence type="ECO:0000313" key="11">
    <source>
        <dbReference type="EMBL" id="GBE61670.1"/>
    </source>
</evidence>
<dbReference type="InterPro" id="IPR011555">
    <property type="entry name" value="ATPase_proteolipid_su_C_euk"/>
</dbReference>
<comment type="similarity">
    <text evidence="2 9">Belongs to the V-ATPase proteolipid subunit family.</text>
</comment>
<protein>
    <recommendedName>
        <fullName evidence="9">V-type proton ATPase proteolipid subunit</fullName>
    </recommendedName>
</protein>
<dbReference type="NCBIfam" id="TIGR01100">
    <property type="entry name" value="V_ATP_synt_C"/>
    <property type="match status" value="1"/>
</dbReference>
<accession>A0A2H6KF98</accession>
<keyword evidence="5 9" id="KW-0375">Hydrogen ion transport</keyword>
<evidence type="ECO:0000256" key="6">
    <source>
        <dbReference type="ARBA" id="ARBA00022989"/>
    </source>
</evidence>
<name>A0A2H6KF98_9APIC</name>
<dbReference type="InterPro" id="IPR000245">
    <property type="entry name" value="ATPase_proteolipid_csu"/>
</dbReference>
<keyword evidence="8 9" id="KW-0472">Membrane</keyword>
<dbReference type="EMBL" id="BDSA01000003">
    <property type="protein sequence ID" value="GBE61670.1"/>
    <property type="molecule type" value="Genomic_DNA"/>
</dbReference>
<keyword evidence="12" id="KW-1185">Reference proteome</keyword>
<dbReference type="Proteomes" id="UP000236319">
    <property type="component" value="Unassembled WGS sequence"/>
</dbReference>
<dbReference type="FunFam" id="1.20.120.610:FF:000001">
    <property type="entry name" value="V-type proton ATPase proteolipid subunit"/>
    <property type="match status" value="1"/>
</dbReference>
<keyword evidence="9" id="KW-0926">Vacuole</keyword>
<dbReference type="Pfam" id="PF00137">
    <property type="entry name" value="ATP-synt_C"/>
    <property type="match status" value="2"/>
</dbReference>
<proteinExistence type="inferred from homology"/>
<keyword evidence="7 9" id="KW-0406">Ion transport</keyword>
<dbReference type="GeneID" id="39875440"/>
<organism evidence="11 12">
    <name type="scientific">Babesia ovata</name>
    <dbReference type="NCBI Taxonomy" id="189622"/>
    <lineage>
        <taxon>Eukaryota</taxon>
        <taxon>Sar</taxon>
        <taxon>Alveolata</taxon>
        <taxon>Apicomplexa</taxon>
        <taxon>Aconoidasida</taxon>
        <taxon>Piroplasmida</taxon>
        <taxon>Babesiidae</taxon>
        <taxon>Babesia</taxon>
    </lineage>
</organism>
<evidence type="ECO:0000256" key="5">
    <source>
        <dbReference type="ARBA" id="ARBA00022781"/>
    </source>
</evidence>
<dbReference type="SUPFAM" id="SSF81333">
    <property type="entry name" value="F1F0 ATP synthase subunit C"/>
    <property type="match status" value="1"/>
</dbReference>
<dbReference type="OrthoDB" id="433895at2759"/>
<dbReference type="GO" id="GO:0005774">
    <property type="term" value="C:vacuolar membrane"/>
    <property type="evidence" value="ECO:0007669"/>
    <property type="project" value="UniProtKB-SubCell"/>
</dbReference>
<evidence type="ECO:0000256" key="9">
    <source>
        <dbReference type="RuleBase" id="RU363060"/>
    </source>
</evidence>
<comment type="subcellular location">
    <subcellularLocation>
        <location evidence="1">Membrane</location>
        <topology evidence="1">Multi-pass membrane protein</topology>
    </subcellularLocation>
    <subcellularLocation>
        <location evidence="9">Vacuole membrane</location>
        <topology evidence="9">Multi-pass membrane protein</topology>
    </subcellularLocation>
</comment>
<dbReference type="GO" id="GO:0046961">
    <property type="term" value="F:proton-transporting ATPase activity, rotational mechanism"/>
    <property type="evidence" value="ECO:0007669"/>
    <property type="project" value="InterPro"/>
</dbReference>
<evidence type="ECO:0000256" key="1">
    <source>
        <dbReference type="ARBA" id="ARBA00004141"/>
    </source>
</evidence>
<dbReference type="InterPro" id="IPR035921">
    <property type="entry name" value="F/V-ATP_Csub_sf"/>
</dbReference>
<keyword evidence="4 9" id="KW-0812">Transmembrane</keyword>
<sequence>MRRTAQLDVYSSLGTSKQTKFRMSSTPTVPCDPHSAFFGLMGVVCAMVFSNVGAAYGTARSGVGISCMGVMRPDLVMRSIVPVIMAGILGIYGLIISVVIVSHIGHPGSYSAFTGYAHLAAGLIVGFSGLASGYAIGIIGDAGVRANAQQTRLFVGMILTLVFAETLGLYGLIVALIVALKPVAGLCVAYAVEQGTH</sequence>
<evidence type="ECO:0000256" key="8">
    <source>
        <dbReference type="ARBA" id="ARBA00023136"/>
    </source>
</evidence>
<feature type="transmembrane region" description="Helical" evidence="9">
    <location>
        <begin position="153"/>
        <end position="180"/>
    </location>
</feature>
<feature type="domain" description="V-ATPase proteolipid subunit C-like" evidence="10">
    <location>
        <begin position="119"/>
        <end position="177"/>
    </location>
</feature>
<evidence type="ECO:0000256" key="7">
    <source>
        <dbReference type="ARBA" id="ARBA00023065"/>
    </source>
</evidence>
<dbReference type="VEuPathDB" id="PiroplasmaDB:BOVATA_031630"/>
<dbReference type="PRINTS" id="PR00122">
    <property type="entry name" value="VACATPASE"/>
</dbReference>
<dbReference type="RefSeq" id="XP_028867913.1">
    <property type="nucleotide sequence ID" value="XM_029012080.1"/>
</dbReference>
<feature type="domain" description="V-ATPase proteolipid subunit C-like" evidence="10">
    <location>
        <begin position="41"/>
        <end position="100"/>
    </location>
</feature>
<comment type="caution">
    <text evidence="11">The sequence shown here is derived from an EMBL/GenBank/DDBJ whole genome shotgun (WGS) entry which is preliminary data.</text>
</comment>
<dbReference type="CDD" id="cd18175">
    <property type="entry name" value="ATP-synt_Vo_c_ATP6C_rpt1"/>
    <property type="match status" value="1"/>
</dbReference>
<dbReference type="Gene3D" id="1.20.120.610">
    <property type="entry name" value="lithium bound rotor ring of v- atpase"/>
    <property type="match status" value="1"/>
</dbReference>
<evidence type="ECO:0000259" key="10">
    <source>
        <dbReference type="Pfam" id="PF00137"/>
    </source>
</evidence>
<dbReference type="GO" id="GO:0033179">
    <property type="term" value="C:proton-transporting V-type ATPase, V0 domain"/>
    <property type="evidence" value="ECO:0007669"/>
    <property type="project" value="InterPro"/>
</dbReference>
<gene>
    <name evidence="11" type="ORF">BOVATA_031630</name>
</gene>
<dbReference type="AlphaFoldDB" id="A0A2H6KF98"/>
<dbReference type="PANTHER" id="PTHR10263">
    <property type="entry name" value="V-TYPE PROTON ATPASE PROTEOLIPID SUBUNIT"/>
    <property type="match status" value="1"/>
</dbReference>
<feature type="transmembrane region" description="Helical" evidence="9">
    <location>
        <begin position="80"/>
        <end position="104"/>
    </location>
</feature>
<evidence type="ECO:0000256" key="4">
    <source>
        <dbReference type="ARBA" id="ARBA00022692"/>
    </source>
</evidence>
<keyword evidence="6 9" id="KW-1133">Transmembrane helix</keyword>
<evidence type="ECO:0000313" key="12">
    <source>
        <dbReference type="Proteomes" id="UP000236319"/>
    </source>
</evidence>